<dbReference type="STRING" id="47864.GA0070560_107242"/>
<protein>
    <recommendedName>
        <fullName evidence="3">Repeat domain-containing protein</fullName>
    </recommendedName>
</protein>
<dbReference type="Proteomes" id="UP000199408">
    <property type="component" value="Unassembled WGS sequence"/>
</dbReference>
<dbReference type="AlphaFoldDB" id="A0A1C5I4M5"/>
<proteinExistence type="predicted"/>
<keyword evidence="2" id="KW-1185">Reference proteome</keyword>
<name>A0A1C5I4M5_9ACTN</name>
<dbReference type="InterPro" id="IPR028994">
    <property type="entry name" value="Integrin_alpha_N"/>
</dbReference>
<dbReference type="SUPFAM" id="SSF69318">
    <property type="entry name" value="Integrin alpha N-terminal domain"/>
    <property type="match status" value="2"/>
</dbReference>
<reference evidence="2" key="1">
    <citation type="submission" date="2016-06" db="EMBL/GenBank/DDBJ databases">
        <authorList>
            <person name="Varghese N."/>
        </authorList>
    </citation>
    <scope>NUCLEOTIDE SEQUENCE [LARGE SCALE GENOMIC DNA]</scope>
    <source>
        <strain evidence="2">DSM 43171</strain>
    </source>
</reference>
<dbReference type="EMBL" id="FMDN01000007">
    <property type="protein sequence ID" value="SCG52946.1"/>
    <property type="molecule type" value="Genomic_DNA"/>
</dbReference>
<accession>A0A1C5I4M5</accession>
<organism evidence="1 2">
    <name type="scientific">Micromonospora halophytica</name>
    <dbReference type="NCBI Taxonomy" id="47864"/>
    <lineage>
        <taxon>Bacteria</taxon>
        <taxon>Bacillati</taxon>
        <taxon>Actinomycetota</taxon>
        <taxon>Actinomycetes</taxon>
        <taxon>Micromonosporales</taxon>
        <taxon>Micromonosporaceae</taxon>
        <taxon>Micromonospora</taxon>
    </lineage>
</organism>
<evidence type="ECO:0000313" key="1">
    <source>
        <dbReference type="EMBL" id="SCG52946.1"/>
    </source>
</evidence>
<sequence>MRYERSLLGMFAGICRKRIARSFPALLLILLGSVVVVPATPAYAVLAGFKTVQDSYGWVDFNGDGRTDHCQPYNDGLRCVLINGTGTGLGQLIVLTSTDKGYGRGRAWTDVNNDQRADYCRVVGGGSKSIQCTVSAGTAFGTTFTSGALDPGYDAGRAWADFNGDGRADYCRVVGSWDKRAQCTLSTGTGFGQTITSGAIDPGWDAGRAWVDVNGDRRADYCRVVNSAQLQCTVSSGGSFGQTFTSVTLDGGYDDSRKWADFNGDGRADFCRNVGSVWYAYTNVRCTMSTGANFGSEVTSPVTDAGYPGTVGWADVNGDGRDDHCRVTGGEIARCTLSTGTSFGATMNHPSDDVTIPGTHGWVDINGDGLADHGFFYPGTPVTITLSTGTGWASNIYIPMPL</sequence>
<gene>
    <name evidence="1" type="ORF">GA0070560_107242</name>
</gene>
<evidence type="ECO:0008006" key="3">
    <source>
        <dbReference type="Google" id="ProtNLM"/>
    </source>
</evidence>
<evidence type="ECO:0000313" key="2">
    <source>
        <dbReference type="Proteomes" id="UP000199408"/>
    </source>
</evidence>